<evidence type="ECO:0000313" key="4">
    <source>
        <dbReference type="Proteomes" id="UP000184423"/>
    </source>
</evidence>
<feature type="domain" description="Inositolphosphotransferase Aur1/Ipt1" evidence="2">
    <location>
        <begin position="68"/>
        <end position="205"/>
    </location>
</feature>
<name>A0A1M5AAT1_9CLOT</name>
<keyword evidence="4" id="KW-1185">Reference proteome</keyword>
<evidence type="ECO:0000259" key="2">
    <source>
        <dbReference type="Pfam" id="PF14378"/>
    </source>
</evidence>
<evidence type="ECO:0000313" key="3">
    <source>
        <dbReference type="EMBL" id="SHF27373.1"/>
    </source>
</evidence>
<keyword evidence="1" id="KW-1133">Transmembrane helix</keyword>
<reference evidence="4" key="1">
    <citation type="submission" date="2016-11" db="EMBL/GenBank/DDBJ databases">
        <authorList>
            <person name="Varghese N."/>
            <person name="Submissions S."/>
        </authorList>
    </citation>
    <scope>NUCLEOTIDE SEQUENCE [LARGE SCALE GENOMIC DNA]</scope>
    <source>
        <strain evidence="4">DSM 10124</strain>
    </source>
</reference>
<dbReference type="AlphaFoldDB" id="A0A1M5AAT1"/>
<protein>
    <submittedName>
        <fullName evidence="3">PAP2 superfamily protein</fullName>
    </submittedName>
</protein>
<dbReference type="SUPFAM" id="SSF48317">
    <property type="entry name" value="Acid phosphatase/Vanadium-dependent haloperoxidase"/>
    <property type="match status" value="1"/>
</dbReference>
<feature type="transmembrane region" description="Helical" evidence="1">
    <location>
        <begin position="89"/>
        <end position="110"/>
    </location>
</feature>
<keyword evidence="1" id="KW-0812">Transmembrane</keyword>
<feature type="transmembrane region" description="Helical" evidence="1">
    <location>
        <begin position="21"/>
        <end position="39"/>
    </location>
</feature>
<dbReference type="CDD" id="cd03386">
    <property type="entry name" value="PAP2_Aur1_like"/>
    <property type="match status" value="1"/>
</dbReference>
<dbReference type="EMBL" id="FQVG01000049">
    <property type="protein sequence ID" value="SHF27373.1"/>
    <property type="molecule type" value="Genomic_DNA"/>
</dbReference>
<organism evidence="3 4">
    <name type="scientific">Caloramator proteoclasticus DSM 10124</name>
    <dbReference type="NCBI Taxonomy" id="1121262"/>
    <lineage>
        <taxon>Bacteria</taxon>
        <taxon>Bacillati</taxon>
        <taxon>Bacillota</taxon>
        <taxon>Clostridia</taxon>
        <taxon>Eubacteriales</taxon>
        <taxon>Clostridiaceae</taxon>
        <taxon>Caloramator</taxon>
    </lineage>
</organism>
<accession>A0A1M5AAT1</accession>
<evidence type="ECO:0000256" key="1">
    <source>
        <dbReference type="SAM" id="Phobius"/>
    </source>
</evidence>
<dbReference type="GO" id="GO:0016020">
    <property type="term" value="C:membrane"/>
    <property type="evidence" value="ECO:0007669"/>
    <property type="project" value="UniProtKB-SubCell"/>
</dbReference>
<dbReference type="Pfam" id="PF14378">
    <property type="entry name" value="PAP2_3"/>
    <property type="match status" value="1"/>
</dbReference>
<feature type="transmembrane region" description="Helical" evidence="1">
    <location>
        <begin position="191"/>
        <end position="209"/>
    </location>
</feature>
<dbReference type="InterPro" id="IPR026841">
    <property type="entry name" value="Aur1/Ipt1"/>
</dbReference>
<dbReference type="InterPro" id="IPR036938">
    <property type="entry name" value="PAP2/HPO_sf"/>
</dbReference>
<gene>
    <name evidence="3" type="ORF">SAMN02746091_02149</name>
</gene>
<dbReference type="Proteomes" id="UP000184423">
    <property type="component" value="Unassembled WGS sequence"/>
</dbReference>
<feature type="transmembrane region" description="Helical" evidence="1">
    <location>
        <begin position="59"/>
        <end position="82"/>
    </location>
</feature>
<proteinExistence type="predicted"/>
<sequence length="226" mass="27290">MRDRLKNLFLQAYRDYKNVTLRLLLLSSIGVQSKIYVLLNNYRGKVYHIQSPIDILIPFNKYFIVPYIYWYIYLGFVFFYYAVYDEKKYYKLLAGVNLGMMICFVIYYFYPTYVPRPQVYGDDIFANMVRFIYERDNPYNCFPSIHVLDSVLFAVYINRDETIDVKYKLYSTVISFSIVLSTLYVKQHYFYDAVSAAILAYTMYVVFNYKEIVEFFKKRVLVYIKE</sequence>
<dbReference type="RefSeq" id="WP_084106742.1">
    <property type="nucleotide sequence ID" value="NZ_FQVG01000049.1"/>
</dbReference>
<keyword evidence="1" id="KW-0472">Membrane</keyword>